<dbReference type="InterPro" id="IPR036770">
    <property type="entry name" value="Ankyrin_rpt-contain_sf"/>
</dbReference>
<reference evidence="3 4" key="1">
    <citation type="submission" date="2019-05" db="EMBL/GenBank/DDBJ databases">
        <title>The compact genome of Giardia muris reveals important steps in the evolution of intestinal protozoan parasites.</title>
        <authorList>
            <person name="Xu F."/>
            <person name="Jimenez-Gonzalez A."/>
            <person name="Einarsson E."/>
            <person name="Astvaldsson A."/>
            <person name="Peirasmaki D."/>
            <person name="Eckmann L."/>
            <person name="Andersson J.O."/>
            <person name="Svard S.G."/>
            <person name="Jerlstrom-Hultqvist J."/>
        </authorList>
    </citation>
    <scope>NUCLEOTIDE SEQUENCE [LARGE SCALE GENOMIC DNA]</scope>
    <source>
        <strain evidence="3 4">Roberts-Thomson</strain>
    </source>
</reference>
<feature type="compositionally biased region" description="Basic and acidic residues" evidence="2">
    <location>
        <begin position="146"/>
        <end position="159"/>
    </location>
</feature>
<dbReference type="Pfam" id="PF12796">
    <property type="entry name" value="Ank_2"/>
    <property type="match status" value="3"/>
</dbReference>
<feature type="region of interest" description="Disordered" evidence="2">
    <location>
        <begin position="146"/>
        <end position="173"/>
    </location>
</feature>
<proteinExistence type="predicted"/>
<dbReference type="Proteomes" id="UP000315496">
    <property type="component" value="Chromosome 2"/>
</dbReference>
<evidence type="ECO:0000313" key="4">
    <source>
        <dbReference type="Proteomes" id="UP000315496"/>
    </source>
</evidence>
<dbReference type="SMART" id="SM00248">
    <property type="entry name" value="ANK"/>
    <property type="match status" value="13"/>
</dbReference>
<accession>A0A4Z1SVQ2</accession>
<evidence type="ECO:0000256" key="2">
    <source>
        <dbReference type="SAM" id="MobiDB-lite"/>
    </source>
</evidence>
<feature type="repeat" description="ANK" evidence="1">
    <location>
        <begin position="312"/>
        <end position="344"/>
    </location>
</feature>
<keyword evidence="4" id="KW-1185">Reference proteome</keyword>
<protein>
    <submittedName>
        <fullName evidence="3">Ankyrin repeat protein 1</fullName>
    </submittedName>
</protein>
<organism evidence="3 4">
    <name type="scientific">Giardia muris</name>
    <dbReference type="NCBI Taxonomy" id="5742"/>
    <lineage>
        <taxon>Eukaryota</taxon>
        <taxon>Metamonada</taxon>
        <taxon>Diplomonadida</taxon>
        <taxon>Hexamitidae</taxon>
        <taxon>Giardiinae</taxon>
        <taxon>Giardia</taxon>
    </lineage>
</organism>
<name>A0A4Z1SVQ2_GIAMU</name>
<dbReference type="InterPro" id="IPR002110">
    <property type="entry name" value="Ankyrin_rpt"/>
</dbReference>
<dbReference type="EMBL" id="VDLU01000002">
    <property type="protein sequence ID" value="TNJ28985.1"/>
    <property type="molecule type" value="Genomic_DNA"/>
</dbReference>
<dbReference type="PANTHER" id="PTHR24120">
    <property type="entry name" value="GH07239P"/>
    <property type="match status" value="1"/>
</dbReference>
<gene>
    <name evidence="3" type="ORF">GMRT_11841</name>
</gene>
<comment type="caution">
    <text evidence="3">The sequence shown here is derived from an EMBL/GenBank/DDBJ whole genome shotgun (WGS) entry which is preliminary data.</text>
</comment>
<keyword evidence="1" id="KW-0040">ANK repeat</keyword>
<dbReference type="PROSITE" id="PS50088">
    <property type="entry name" value="ANK_REPEAT"/>
    <property type="match status" value="1"/>
</dbReference>
<sequence>MTSWFRSAISNDVDTIRRNLRAGLCRVDHNGNTALQLALATQSYGVARILAPFEHSVPSNDGQTALGLAVEAEDLEGLEIVLEGMRVYIATELNAARTQAEKRGNQALVSLIDNYMYMAAPSEKPIGSPLQREIDTLRTENERLREFMSRKGTEADRSKPSTPRTGYAGSPSSTVRYNSLLSLAETGTVGRSSISGDAEARAEVKHLRSQVADRDATISRLRLQVQELEARNSTLPRQRVSSPTMALRSVDGMVHTDAEAVADLVEHEVVDLLLTFPATSEDGSTLLMQAASKGYMYLIGRLMDQVCRKDNRGRTALMYAAIQGNPAVIEALVGSEAGLQDENGYTALMYAAETGSDDSASGLTQCVAILAKSEAGIKNPKGQTALMLATLAGNLNAVTLLADYEGGRQDDVKMSALMYAAALCYENIIQVLLDKESGLQTSTGETALMIACAAGHLIPSLIIAEAGRRDASGRTALMRLTSSADQEVTPLFQQLMQEESKQQDNSGLTALMLACQHRNINLTQALSQEEHGMIDSEGRTALIHAAISGSYECCDIMTNYELGAVDRTGRTALMYAVHSGALPLVRLLIGEASTQDNTGMTALMYAAEQGFQEIVEVLKDREARLQDSQGRTAMMRAAAAGHLGVVMCLASIEGGIRDNENRPATKHAALNGHQDIVDALMV</sequence>
<evidence type="ECO:0000256" key="1">
    <source>
        <dbReference type="PROSITE-ProRule" id="PRU00023"/>
    </source>
</evidence>
<evidence type="ECO:0000313" key="3">
    <source>
        <dbReference type="EMBL" id="TNJ28985.1"/>
    </source>
</evidence>
<dbReference type="SUPFAM" id="SSF48403">
    <property type="entry name" value="Ankyrin repeat"/>
    <property type="match status" value="3"/>
</dbReference>
<feature type="compositionally biased region" description="Polar residues" evidence="2">
    <location>
        <begin position="160"/>
        <end position="173"/>
    </location>
</feature>
<dbReference type="Gene3D" id="1.25.40.20">
    <property type="entry name" value="Ankyrin repeat-containing domain"/>
    <property type="match status" value="4"/>
</dbReference>
<dbReference type="VEuPathDB" id="GiardiaDB:GMRT_11841"/>
<dbReference type="OrthoDB" id="1577640at2759"/>
<dbReference type="PANTHER" id="PTHR24120:SF4">
    <property type="entry name" value="GH07239P"/>
    <property type="match status" value="1"/>
</dbReference>
<dbReference type="AlphaFoldDB" id="A0A4Z1SVQ2"/>